<dbReference type="Proteomes" id="UP000289886">
    <property type="component" value="Unassembled WGS sequence"/>
</dbReference>
<dbReference type="PANTHER" id="PTHR21608:SF8">
    <property type="entry name" value="KINESIN-LIKE PROTEIN KIF26B"/>
    <property type="match status" value="1"/>
</dbReference>
<sequence>MKRLLLKGLAWWLIVETLESQVKVMLRICPAPAGVTSESSSFLKVDPRKKQITLFDPATNGPQNTTRGSQVPPKMFAFDAVFPHDASQAEVSAGTVAEVIQSVADGADGCVFCFGHTKLGKSYTMMGKDDSMQTLGIIPCSISWLFKLINERKEKTGARFSVRASAVEVWGKDEKLKDLLSEVATGSLQDGQSPGVYLCEDPICGMQMPSTQSALAKQLQNQSELRAPTAEKAAFFLDAAIASRRSSKPDCDEEEQRNSHMLFTLHVYQYRMDKSGKGGMSGGRSRLHLIDLGSCVKALGKSRDSGAGLCLSLSALGNVILALVNGSKHIPYKAYTTTVEKKTCKYNREASSFTMNKKEILSGFRLGKSVL</sequence>
<dbReference type="InterPro" id="IPR001752">
    <property type="entry name" value="Kinesin_motor_dom"/>
</dbReference>
<comment type="subcellular location">
    <subcellularLocation>
        <location evidence="1">Cytoplasm</location>
        <location evidence="1">Cytoskeleton</location>
    </subcellularLocation>
</comment>
<evidence type="ECO:0000313" key="9">
    <source>
        <dbReference type="Proteomes" id="UP000289886"/>
    </source>
</evidence>
<keyword evidence="5" id="KW-0505">Motor protein</keyword>
<keyword evidence="4" id="KW-0206">Cytoskeleton</keyword>
<dbReference type="PROSITE" id="PS50067">
    <property type="entry name" value="KINESIN_MOTOR_2"/>
    <property type="match status" value="1"/>
</dbReference>
<dbReference type="PRINTS" id="PR00380">
    <property type="entry name" value="KINESINHEAVY"/>
</dbReference>
<dbReference type="GO" id="GO:0008017">
    <property type="term" value="F:microtubule binding"/>
    <property type="evidence" value="ECO:0007669"/>
    <property type="project" value="InterPro"/>
</dbReference>
<proteinExistence type="inferred from homology"/>
<comment type="similarity">
    <text evidence="5">Belongs to the TRAFAC class myosin-kinesin ATPase superfamily. Kinesin family.</text>
</comment>
<dbReference type="GO" id="GO:0005856">
    <property type="term" value="C:cytoskeleton"/>
    <property type="evidence" value="ECO:0007669"/>
    <property type="project" value="UniProtKB-SubCell"/>
</dbReference>
<evidence type="ECO:0000313" key="8">
    <source>
        <dbReference type="EMBL" id="RXM27910.1"/>
    </source>
</evidence>
<feature type="binding site" evidence="5">
    <location>
        <begin position="115"/>
        <end position="122"/>
    </location>
    <ligand>
        <name>ATP</name>
        <dbReference type="ChEBI" id="CHEBI:30616"/>
    </ligand>
</feature>
<evidence type="ECO:0000259" key="7">
    <source>
        <dbReference type="PROSITE" id="PS50067"/>
    </source>
</evidence>
<dbReference type="InterPro" id="IPR027640">
    <property type="entry name" value="Kinesin-like_fam"/>
</dbReference>
<keyword evidence="2 5" id="KW-0547">Nucleotide-binding</keyword>
<protein>
    <submittedName>
        <fullName evidence="8">Kinesin-like protein KIF26B</fullName>
    </submittedName>
</protein>
<dbReference type="EMBL" id="SCEB01215747">
    <property type="protein sequence ID" value="RXM27910.1"/>
    <property type="molecule type" value="Genomic_DNA"/>
</dbReference>
<dbReference type="SMART" id="SM00129">
    <property type="entry name" value="KISc"/>
    <property type="match status" value="1"/>
</dbReference>
<dbReference type="GO" id="GO:0003777">
    <property type="term" value="F:microtubule motor activity"/>
    <property type="evidence" value="ECO:0007669"/>
    <property type="project" value="InterPro"/>
</dbReference>
<evidence type="ECO:0000256" key="2">
    <source>
        <dbReference type="ARBA" id="ARBA00022741"/>
    </source>
</evidence>
<keyword evidence="4" id="KW-0963">Cytoplasm</keyword>
<evidence type="ECO:0000256" key="6">
    <source>
        <dbReference type="SAM" id="SignalP"/>
    </source>
</evidence>
<gene>
    <name evidence="8" type="ORF">EOD39_10212</name>
</gene>
<dbReference type="InterPro" id="IPR036961">
    <property type="entry name" value="Kinesin_motor_dom_sf"/>
</dbReference>
<reference evidence="8 9" key="1">
    <citation type="submission" date="2019-01" db="EMBL/GenBank/DDBJ databases">
        <title>Draft Genome and Complete Hox-Cluster Characterization of the Sterlet Sturgeon (Acipenser ruthenus).</title>
        <authorList>
            <person name="Wei Q."/>
        </authorList>
    </citation>
    <scope>NUCLEOTIDE SEQUENCE [LARGE SCALE GENOMIC DNA]</scope>
    <source>
        <strain evidence="8">WHYD16114868_AA</strain>
        <tissue evidence="8">Blood</tissue>
    </source>
</reference>
<accession>A0A444TYE8</accession>
<dbReference type="Gene3D" id="3.40.850.10">
    <property type="entry name" value="Kinesin motor domain"/>
    <property type="match status" value="1"/>
</dbReference>
<keyword evidence="6" id="KW-0732">Signal</keyword>
<evidence type="ECO:0000256" key="5">
    <source>
        <dbReference type="PROSITE-ProRule" id="PRU00283"/>
    </source>
</evidence>
<evidence type="ECO:0000256" key="3">
    <source>
        <dbReference type="ARBA" id="ARBA00022840"/>
    </source>
</evidence>
<keyword evidence="9" id="KW-1185">Reference proteome</keyword>
<feature type="signal peptide" evidence="6">
    <location>
        <begin position="1"/>
        <end position="20"/>
    </location>
</feature>
<feature type="chain" id="PRO_5019362830" evidence="6">
    <location>
        <begin position="21"/>
        <end position="371"/>
    </location>
</feature>
<evidence type="ECO:0000256" key="1">
    <source>
        <dbReference type="ARBA" id="ARBA00004245"/>
    </source>
</evidence>
<dbReference type="SUPFAM" id="SSF52540">
    <property type="entry name" value="P-loop containing nucleoside triphosphate hydrolases"/>
    <property type="match status" value="1"/>
</dbReference>
<name>A0A444TYE8_ACIRT</name>
<dbReference type="GO" id="GO:0007018">
    <property type="term" value="P:microtubule-based movement"/>
    <property type="evidence" value="ECO:0007669"/>
    <property type="project" value="InterPro"/>
</dbReference>
<feature type="domain" description="Kinesin motor" evidence="7">
    <location>
        <begin position="21"/>
        <end position="371"/>
    </location>
</feature>
<organism evidence="8 9">
    <name type="scientific">Acipenser ruthenus</name>
    <name type="common">Sterlet sturgeon</name>
    <dbReference type="NCBI Taxonomy" id="7906"/>
    <lineage>
        <taxon>Eukaryota</taxon>
        <taxon>Metazoa</taxon>
        <taxon>Chordata</taxon>
        <taxon>Craniata</taxon>
        <taxon>Vertebrata</taxon>
        <taxon>Euteleostomi</taxon>
        <taxon>Actinopterygii</taxon>
        <taxon>Chondrostei</taxon>
        <taxon>Acipenseriformes</taxon>
        <taxon>Acipenseridae</taxon>
        <taxon>Acipenser</taxon>
    </lineage>
</organism>
<dbReference type="PANTHER" id="PTHR21608">
    <property type="entry name" value="KINESIN-LIKE PROTEIN CG14535"/>
    <property type="match status" value="1"/>
</dbReference>
<dbReference type="Pfam" id="PF00225">
    <property type="entry name" value="Kinesin"/>
    <property type="match status" value="1"/>
</dbReference>
<evidence type="ECO:0000256" key="4">
    <source>
        <dbReference type="ARBA" id="ARBA00023212"/>
    </source>
</evidence>
<dbReference type="InterPro" id="IPR027417">
    <property type="entry name" value="P-loop_NTPase"/>
</dbReference>
<comment type="caution">
    <text evidence="8">The sequence shown here is derived from an EMBL/GenBank/DDBJ whole genome shotgun (WGS) entry which is preliminary data.</text>
</comment>
<dbReference type="GO" id="GO:0005524">
    <property type="term" value="F:ATP binding"/>
    <property type="evidence" value="ECO:0007669"/>
    <property type="project" value="UniProtKB-UniRule"/>
</dbReference>
<keyword evidence="3 5" id="KW-0067">ATP-binding</keyword>
<dbReference type="AlphaFoldDB" id="A0A444TYE8"/>